<dbReference type="InterPro" id="IPR029060">
    <property type="entry name" value="PIN-like_dom_sf"/>
</dbReference>
<keyword evidence="3 8" id="KW-0540">Nuclease</keyword>
<dbReference type="GO" id="GO:0004540">
    <property type="term" value="F:RNA nuclease activity"/>
    <property type="evidence" value="ECO:0007669"/>
    <property type="project" value="InterPro"/>
</dbReference>
<evidence type="ECO:0000256" key="2">
    <source>
        <dbReference type="ARBA" id="ARBA00022649"/>
    </source>
</evidence>
<dbReference type="InterPro" id="IPR022907">
    <property type="entry name" value="VapC_family"/>
</dbReference>
<evidence type="ECO:0000256" key="1">
    <source>
        <dbReference type="ARBA" id="ARBA00001946"/>
    </source>
</evidence>
<dbReference type="InterPro" id="IPR002716">
    <property type="entry name" value="PIN_dom"/>
</dbReference>
<dbReference type="HAMAP" id="MF_00265">
    <property type="entry name" value="VapC_Nob1"/>
    <property type="match status" value="1"/>
</dbReference>
<keyword evidence="5 8" id="KW-0378">Hydrolase</keyword>
<dbReference type="GO" id="GO:0016787">
    <property type="term" value="F:hydrolase activity"/>
    <property type="evidence" value="ECO:0007669"/>
    <property type="project" value="UniProtKB-KW"/>
</dbReference>
<dbReference type="GO" id="GO:0000287">
    <property type="term" value="F:magnesium ion binding"/>
    <property type="evidence" value="ECO:0007669"/>
    <property type="project" value="UniProtKB-UniRule"/>
</dbReference>
<keyword evidence="6 8" id="KW-0460">Magnesium</keyword>
<feature type="domain" description="PIN" evidence="9">
    <location>
        <begin position="3"/>
        <end position="123"/>
    </location>
</feature>
<dbReference type="PANTHER" id="PTHR33653">
    <property type="entry name" value="RIBONUCLEASE VAPC2"/>
    <property type="match status" value="1"/>
</dbReference>
<protein>
    <recommendedName>
        <fullName evidence="8">Ribonuclease VapC</fullName>
        <shortName evidence="8">RNase VapC</shortName>
        <ecNumber evidence="8">3.1.-.-</ecNumber>
    </recommendedName>
    <alternativeName>
        <fullName evidence="8">Toxin VapC</fullName>
    </alternativeName>
</protein>
<gene>
    <name evidence="8" type="primary">vapC</name>
    <name evidence="10" type="ORF">AVDCRST_MAG89-2813</name>
</gene>
<comment type="function">
    <text evidence="8">Toxic component of a toxin-antitoxin (TA) system. An RNase.</text>
</comment>
<dbReference type="PANTHER" id="PTHR33653:SF1">
    <property type="entry name" value="RIBONUCLEASE VAPC2"/>
    <property type="match status" value="1"/>
</dbReference>
<keyword evidence="8" id="KW-0800">Toxin</keyword>
<comment type="cofactor">
    <cofactor evidence="1 8">
        <name>Mg(2+)</name>
        <dbReference type="ChEBI" id="CHEBI:18420"/>
    </cofactor>
</comment>
<dbReference type="Gene3D" id="3.40.50.1010">
    <property type="entry name" value="5'-nuclease"/>
    <property type="match status" value="1"/>
</dbReference>
<evidence type="ECO:0000259" key="9">
    <source>
        <dbReference type="Pfam" id="PF01850"/>
    </source>
</evidence>
<dbReference type="GO" id="GO:0090729">
    <property type="term" value="F:toxin activity"/>
    <property type="evidence" value="ECO:0007669"/>
    <property type="project" value="UniProtKB-KW"/>
</dbReference>
<evidence type="ECO:0000256" key="7">
    <source>
        <dbReference type="ARBA" id="ARBA00038093"/>
    </source>
</evidence>
<name>A0A6J4M0S4_9BACT</name>
<organism evidence="10">
    <name type="scientific">uncultured Gemmatimonadota bacterium</name>
    <dbReference type="NCBI Taxonomy" id="203437"/>
    <lineage>
        <taxon>Bacteria</taxon>
        <taxon>Pseudomonadati</taxon>
        <taxon>Gemmatimonadota</taxon>
        <taxon>environmental samples</taxon>
    </lineage>
</organism>
<keyword evidence="4 8" id="KW-0479">Metal-binding</keyword>
<evidence type="ECO:0000256" key="3">
    <source>
        <dbReference type="ARBA" id="ARBA00022722"/>
    </source>
</evidence>
<evidence type="ECO:0000256" key="4">
    <source>
        <dbReference type="ARBA" id="ARBA00022723"/>
    </source>
</evidence>
<dbReference type="CDD" id="cd09881">
    <property type="entry name" value="PIN_VapC4-5_FitB-like"/>
    <property type="match status" value="1"/>
</dbReference>
<evidence type="ECO:0000256" key="6">
    <source>
        <dbReference type="ARBA" id="ARBA00022842"/>
    </source>
</evidence>
<dbReference type="EC" id="3.1.-.-" evidence="8"/>
<evidence type="ECO:0000313" key="10">
    <source>
        <dbReference type="EMBL" id="CAA9345001.1"/>
    </source>
</evidence>
<feature type="binding site" evidence="8">
    <location>
        <position position="96"/>
    </location>
    <ligand>
        <name>Mg(2+)</name>
        <dbReference type="ChEBI" id="CHEBI:18420"/>
    </ligand>
</feature>
<evidence type="ECO:0000256" key="8">
    <source>
        <dbReference type="HAMAP-Rule" id="MF_00265"/>
    </source>
</evidence>
<comment type="similarity">
    <text evidence="7 8">Belongs to the PINc/VapC protein family.</text>
</comment>
<dbReference type="SUPFAM" id="SSF88723">
    <property type="entry name" value="PIN domain-like"/>
    <property type="match status" value="1"/>
</dbReference>
<reference evidence="10" key="1">
    <citation type="submission" date="2020-02" db="EMBL/GenBank/DDBJ databases">
        <authorList>
            <person name="Meier V. D."/>
        </authorList>
    </citation>
    <scope>NUCLEOTIDE SEQUENCE</scope>
    <source>
        <strain evidence="10">AVDCRST_MAG89</strain>
    </source>
</reference>
<dbReference type="InterPro" id="IPR050556">
    <property type="entry name" value="Type_II_TA_system_RNase"/>
</dbReference>
<dbReference type="AlphaFoldDB" id="A0A6J4M0S4"/>
<sequence length="133" mass="15205">MRYLLDTDTCIWLLRKREPVVSRVIAESPEDLAIASMTLAELYFGAMNGNNPDREEQKIERLIFRISEVIAFDQGAARIHAELRYALRANKISERDLVIASVGVANSLILVTSNQREFRRVPGLQLEDWMVSQ</sequence>
<accession>A0A6J4M0S4</accession>
<evidence type="ECO:0000256" key="5">
    <source>
        <dbReference type="ARBA" id="ARBA00022801"/>
    </source>
</evidence>
<proteinExistence type="inferred from homology"/>
<feature type="binding site" evidence="8">
    <location>
        <position position="6"/>
    </location>
    <ligand>
        <name>Mg(2+)</name>
        <dbReference type="ChEBI" id="CHEBI:18420"/>
    </ligand>
</feature>
<keyword evidence="2 8" id="KW-1277">Toxin-antitoxin system</keyword>
<dbReference type="Pfam" id="PF01850">
    <property type="entry name" value="PIN"/>
    <property type="match status" value="1"/>
</dbReference>
<dbReference type="EMBL" id="CADCTV010000588">
    <property type="protein sequence ID" value="CAA9345001.1"/>
    <property type="molecule type" value="Genomic_DNA"/>
</dbReference>